<dbReference type="AlphaFoldDB" id="M3ARW6"/>
<dbReference type="VEuPathDB" id="FungiDB:MYCFIDRAFT_77962"/>
<evidence type="ECO:0000313" key="1">
    <source>
        <dbReference type="EMBL" id="EME80197.1"/>
    </source>
</evidence>
<dbReference type="GeneID" id="19341382"/>
<evidence type="ECO:0000313" key="2">
    <source>
        <dbReference type="Proteomes" id="UP000016932"/>
    </source>
</evidence>
<gene>
    <name evidence="1" type="ORF">MYCFIDRAFT_77962</name>
</gene>
<organism evidence="1 2">
    <name type="scientific">Pseudocercospora fijiensis (strain CIRAD86)</name>
    <name type="common">Black leaf streak disease fungus</name>
    <name type="synonym">Mycosphaerella fijiensis</name>
    <dbReference type="NCBI Taxonomy" id="383855"/>
    <lineage>
        <taxon>Eukaryota</taxon>
        <taxon>Fungi</taxon>
        <taxon>Dikarya</taxon>
        <taxon>Ascomycota</taxon>
        <taxon>Pezizomycotina</taxon>
        <taxon>Dothideomycetes</taxon>
        <taxon>Dothideomycetidae</taxon>
        <taxon>Mycosphaerellales</taxon>
        <taxon>Mycosphaerellaceae</taxon>
        <taxon>Pseudocercospora</taxon>
    </lineage>
</organism>
<proteinExistence type="predicted"/>
<reference evidence="1 2" key="1">
    <citation type="journal article" date="2012" name="PLoS Pathog.">
        <title>Diverse lifestyles and strategies of plant pathogenesis encoded in the genomes of eighteen Dothideomycetes fungi.</title>
        <authorList>
            <person name="Ohm R.A."/>
            <person name="Feau N."/>
            <person name="Henrissat B."/>
            <person name="Schoch C.L."/>
            <person name="Horwitz B.A."/>
            <person name="Barry K.W."/>
            <person name="Condon B.J."/>
            <person name="Copeland A.C."/>
            <person name="Dhillon B."/>
            <person name="Glaser F."/>
            <person name="Hesse C.N."/>
            <person name="Kosti I."/>
            <person name="LaButti K."/>
            <person name="Lindquist E.A."/>
            <person name="Lucas S."/>
            <person name="Salamov A.A."/>
            <person name="Bradshaw R.E."/>
            <person name="Ciuffetti L."/>
            <person name="Hamelin R.C."/>
            <person name="Kema G.H.J."/>
            <person name="Lawrence C."/>
            <person name="Scott J.A."/>
            <person name="Spatafora J.W."/>
            <person name="Turgeon B.G."/>
            <person name="de Wit P.J.G.M."/>
            <person name="Zhong S."/>
            <person name="Goodwin S.B."/>
            <person name="Grigoriev I.V."/>
        </authorList>
    </citation>
    <scope>NUCLEOTIDE SEQUENCE [LARGE SCALE GENOMIC DNA]</scope>
    <source>
        <strain evidence="1 2">CIRAD86</strain>
    </source>
</reference>
<name>M3ARW6_PSEFD</name>
<dbReference type="OrthoDB" id="3638211at2759"/>
<keyword evidence="2" id="KW-1185">Reference proteome</keyword>
<dbReference type="Proteomes" id="UP000016932">
    <property type="component" value="Unassembled WGS sequence"/>
</dbReference>
<dbReference type="HOGENOM" id="CLU_931048_0_0_1"/>
<sequence length="299" mass="32658">MTRIHWLTPTLMVGALLSGIAFAIRHHLFYNSLDQKGAPDPTDDFTIAGSKVAKQQFNTAVGTAFAFLVRACLFSAVSSAYLQAAIWHFNAGTKSPIKVSEVDVVMSALVHIVKLGSGVWSRRPLLGYTSFNLASELTYVASAATGKDFLFNYNGPRNAVNRIVVATASQGATIQMPAPAPNSTWEIEMQNPILKCELLQGDVKRAVEDNIINYVRATDPSRQTYIVGPGYLAWHPFNTTFASEPRDLVPFLRGGANGTYYFNNSPFGRLGQKYYEGDQLSIFIAATGPLMGEGLCLYN</sequence>
<dbReference type="EMBL" id="KB446561">
    <property type="protein sequence ID" value="EME80197.1"/>
    <property type="molecule type" value="Genomic_DNA"/>
</dbReference>
<dbReference type="eggNOG" id="ENOG502R0QR">
    <property type="taxonomic scope" value="Eukaryota"/>
</dbReference>
<accession>M3ARW6</accession>
<protein>
    <submittedName>
        <fullName evidence="1">Uncharacterized protein</fullName>
    </submittedName>
</protein>
<dbReference type="STRING" id="383855.M3ARW6"/>
<dbReference type="KEGG" id="pfj:MYCFIDRAFT_77962"/>
<dbReference type="RefSeq" id="XP_007928917.1">
    <property type="nucleotide sequence ID" value="XM_007930726.1"/>
</dbReference>